<keyword evidence="1" id="KW-0472">Membrane</keyword>
<name>A0A2G9V069_TELCI</name>
<keyword evidence="3" id="KW-1185">Reference proteome</keyword>
<protein>
    <submittedName>
        <fullName evidence="2">30S ribosomal protein S11 domain protein</fullName>
    </submittedName>
</protein>
<keyword evidence="2" id="KW-0689">Ribosomal protein</keyword>
<sequence length="137" mass="15550">MKCLIHADQHVNHRAVIRTRNATKLVESRSASAIQDSSVTAQDRAYVAPNADQRIAKNLLKGTAAIHESEERAEIRHGNDCALLIDPYLKFLPLPHLWRHSSPANDLIDICIPYLATLYVCLIFVFSFRKISIDFKR</sequence>
<evidence type="ECO:0000313" key="3">
    <source>
        <dbReference type="Proteomes" id="UP000230423"/>
    </source>
</evidence>
<evidence type="ECO:0000256" key="1">
    <source>
        <dbReference type="SAM" id="Phobius"/>
    </source>
</evidence>
<dbReference type="EMBL" id="KZ345096">
    <property type="protein sequence ID" value="PIO75899.1"/>
    <property type="molecule type" value="Genomic_DNA"/>
</dbReference>
<organism evidence="2 3">
    <name type="scientific">Teladorsagia circumcincta</name>
    <name type="common">Brown stomach worm</name>
    <name type="synonym">Ostertagia circumcincta</name>
    <dbReference type="NCBI Taxonomy" id="45464"/>
    <lineage>
        <taxon>Eukaryota</taxon>
        <taxon>Metazoa</taxon>
        <taxon>Ecdysozoa</taxon>
        <taxon>Nematoda</taxon>
        <taxon>Chromadorea</taxon>
        <taxon>Rhabditida</taxon>
        <taxon>Rhabditina</taxon>
        <taxon>Rhabditomorpha</taxon>
        <taxon>Strongyloidea</taxon>
        <taxon>Trichostrongylidae</taxon>
        <taxon>Teladorsagia</taxon>
    </lineage>
</organism>
<accession>A0A2G9V069</accession>
<keyword evidence="1" id="KW-1133">Transmembrane helix</keyword>
<reference evidence="2 3" key="1">
    <citation type="submission" date="2015-09" db="EMBL/GenBank/DDBJ databases">
        <title>Draft genome of the parasitic nematode Teladorsagia circumcincta isolate WARC Sus (inbred).</title>
        <authorList>
            <person name="Mitreva M."/>
        </authorList>
    </citation>
    <scope>NUCLEOTIDE SEQUENCE [LARGE SCALE GENOMIC DNA]</scope>
    <source>
        <strain evidence="2 3">S</strain>
    </source>
</reference>
<dbReference type="GO" id="GO:0005840">
    <property type="term" value="C:ribosome"/>
    <property type="evidence" value="ECO:0007669"/>
    <property type="project" value="UniProtKB-KW"/>
</dbReference>
<keyword evidence="2" id="KW-0687">Ribonucleoprotein</keyword>
<evidence type="ECO:0000313" key="2">
    <source>
        <dbReference type="EMBL" id="PIO75899.1"/>
    </source>
</evidence>
<proteinExistence type="predicted"/>
<dbReference type="Proteomes" id="UP000230423">
    <property type="component" value="Unassembled WGS sequence"/>
</dbReference>
<gene>
    <name evidence="2" type="ORF">TELCIR_02046</name>
</gene>
<feature type="transmembrane region" description="Helical" evidence="1">
    <location>
        <begin position="107"/>
        <end position="128"/>
    </location>
</feature>
<keyword evidence="1" id="KW-0812">Transmembrane</keyword>
<dbReference type="AlphaFoldDB" id="A0A2G9V069"/>